<comment type="similarity">
    <text evidence="1">Belongs to the 'phage' integrase family.</text>
</comment>
<dbReference type="SUPFAM" id="SSF56349">
    <property type="entry name" value="DNA breaking-rejoining enzymes"/>
    <property type="match status" value="1"/>
</dbReference>
<keyword evidence="3" id="KW-0233">DNA recombination</keyword>
<keyword evidence="2" id="KW-0238">DNA-binding</keyword>
<dbReference type="Gene3D" id="1.10.443.10">
    <property type="entry name" value="Intergrase catalytic core"/>
    <property type="match status" value="1"/>
</dbReference>
<dbReference type="Pfam" id="PF00589">
    <property type="entry name" value="Phage_integrase"/>
    <property type="match status" value="1"/>
</dbReference>
<protein>
    <submittedName>
        <fullName evidence="5">Site-specific integrase</fullName>
    </submittedName>
</protein>
<dbReference type="PANTHER" id="PTHR30349:SF64">
    <property type="entry name" value="PROPHAGE INTEGRASE INTD-RELATED"/>
    <property type="match status" value="1"/>
</dbReference>
<name>A0AAJ1HV54_LIMMU</name>
<dbReference type="CDD" id="cd01189">
    <property type="entry name" value="INT_ICEBs1_C_like"/>
    <property type="match status" value="1"/>
</dbReference>
<sequence>MIKSIPRSKLRDTLYPDYYDYWVSVYKEGVVAERTYDKWDLAGRQLRRLAPDLKIRNMSADDMQQILNRYSVNHEHATILDFWHAIAAPAKRLFAYEGVLKRDPTYGIVVPEGKPAKKKKKKFLEPEELERLIKVLEFDQSTYSDGLMITIRTGLRFGELFGITPKDVDLKGMTLNVNKTWDYKRNAALDDHYDEFKPTKNKYSVRKIAMDSITAQCFQREMGGCKDDETIFGTNTSAFNSTWNNVLARICKFIDIPVMSIHGLRHEHASFLASQGVPTKTIAARLGHVDDRVTNKVYIHETMHDQKRDARAVMDKLADMQ</sequence>
<comment type="caution">
    <text evidence="5">The sequence shown here is derived from an EMBL/GenBank/DDBJ whole genome shotgun (WGS) entry which is preliminary data.</text>
</comment>
<dbReference type="PANTHER" id="PTHR30349">
    <property type="entry name" value="PHAGE INTEGRASE-RELATED"/>
    <property type="match status" value="1"/>
</dbReference>
<dbReference type="InterPro" id="IPR013762">
    <property type="entry name" value="Integrase-like_cat_sf"/>
</dbReference>
<dbReference type="AlphaFoldDB" id="A0AAJ1HV54"/>
<evidence type="ECO:0000256" key="1">
    <source>
        <dbReference type="ARBA" id="ARBA00008857"/>
    </source>
</evidence>
<dbReference type="GO" id="GO:0006310">
    <property type="term" value="P:DNA recombination"/>
    <property type="evidence" value="ECO:0007669"/>
    <property type="project" value="UniProtKB-KW"/>
</dbReference>
<dbReference type="InterPro" id="IPR050090">
    <property type="entry name" value="Tyrosine_recombinase_XerCD"/>
</dbReference>
<gene>
    <name evidence="5" type="ORF">PO250_07035</name>
</gene>
<dbReference type="PROSITE" id="PS51898">
    <property type="entry name" value="TYR_RECOMBINASE"/>
    <property type="match status" value="1"/>
</dbReference>
<feature type="domain" description="Tyr recombinase" evidence="4">
    <location>
        <begin position="119"/>
        <end position="311"/>
    </location>
</feature>
<evidence type="ECO:0000313" key="6">
    <source>
        <dbReference type="Proteomes" id="UP001220670"/>
    </source>
</evidence>
<dbReference type="RefSeq" id="WP_272209149.1">
    <property type="nucleotide sequence ID" value="NZ_JAQOMW010000021.1"/>
</dbReference>
<dbReference type="InterPro" id="IPR002104">
    <property type="entry name" value="Integrase_catalytic"/>
</dbReference>
<dbReference type="GO" id="GO:0015074">
    <property type="term" value="P:DNA integration"/>
    <property type="evidence" value="ECO:0007669"/>
    <property type="project" value="InterPro"/>
</dbReference>
<dbReference type="EMBL" id="JAQONE010000023">
    <property type="protein sequence ID" value="MDC2830049.1"/>
    <property type="molecule type" value="Genomic_DNA"/>
</dbReference>
<organism evidence="5 6">
    <name type="scientific">Limosilactobacillus mucosae</name>
    <name type="common">Lactobacillus mucosae</name>
    <dbReference type="NCBI Taxonomy" id="97478"/>
    <lineage>
        <taxon>Bacteria</taxon>
        <taxon>Bacillati</taxon>
        <taxon>Bacillota</taxon>
        <taxon>Bacilli</taxon>
        <taxon>Lactobacillales</taxon>
        <taxon>Lactobacillaceae</taxon>
        <taxon>Limosilactobacillus</taxon>
    </lineage>
</organism>
<reference evidence="5" key="1">
    <citation type="submission" date="2023-01" db="EMBL/GenBank/DDBJ databases">
        <title>Genome analysis of 13 Lactobacillus isolated from gut of wild boar.</title>
        <authorList>
            <person name="Papp P."/>
            <person name="Libisch B."/>
            <person name="Nagy T."/>
            <person name="Olasz F."/>
        </authorList>
    </citation>
    <scope>NUCLEOTIDE SEQUENCE</scope>
    <source>
        <strain evidence="5">F146</strain>
    </source>
</reference>
<evidence type="ECO:0000259" key="4">
    <source>
        <dbReference type="PROSITE" id="PS51898"/>
    </source>
</evidence>
<dbReference type="InterPro" id="IPR010998">
    <property type="entry name" value="Integrase_recombinase_N"/>
</dbReference>
<accession>A0AAJ1HV54</accession>
<proteinExistence type="inferred from homology"/>
<dbReference type="InterPro" id="IPR011010">
    <property type="entry name" value="DNA_brk_join_enz"/>
</dbReference>
<evidence type="ECO:0000256" key="3">
    <source>
        <dbReference type="ARBA" id="ARBA00023172"/>
    </source>
</evidence>
<evidence type="ECO:0000256" key="2">
    <source>
        <dbReference type="ARBA" id="ARBA00023125"/>
    </source>
</evidence>
<dbReference type="Proteomes" id="UP001220670">
    <property type="component" value="Unassembled WGS sequence"/>
</dbReference>
<dbReference type="Gene3D" id="1.10.150.130">
    <property type="match status" value="1"/>
</dbReference>
<dbReference type="GO" id="GO:0003677">
    <property type="term" value="F:DNA binding"/>
    <property type="evidence" value="ECO:0007669"/>
    <property type="project" value="UniProtKB-KW"/>
</dbReference>
<evidence type="ECO:0000313" key="5">
    <source>
        <dbReference type="EMBL" id="MDC2830049.1"/>
    </source>
</evidence>